<evidence type="ECO:0000313" key="4">
    <source>
        <dbReference type="EMBL" id="KAG6957351.1"/>
    </source>
</evidence>
<gene>
    <name evidence="4" type="ORF">JG687_00010036</name>
</gene>
<protein>
    <recommendedName>
        <fullName evidence="3">AB hydrolase-1 domain-containing protein</fullName>
    </recommendedName>
</protein>
<sequence>MEDASDNYDDVWAKYFDSKEDLELHNGDVSWLTMHYVVSRWDGSRSQGPHVVLLHGGGYTSMTWCLVTAMLKKTCTLHAFDLRGHGQTHTAQDDDLSIVTLVQDTLHVLDHVIPPMAPKTDGAADPENPQTIIVGHSLGGALAVRVAATGKVPSLVGVMVIDVVEGTAMASLKHMGAILERRPSLFRSYKDAIHWALHSGTVHNQEAVEVSIPSQLKQLEDGSLVWKTDLASSAKYWHDWFIGLSKQFLSLKEAKVLVLAGSDRLDTELMRGQMMDPIWDEVLVEDGIVSCLKCVKIIHTSGKGHVERVRYHFDKKCSKRLKTPLVTSVFRPAMTPAKVCEFHKLFAMWFYSTGMAFNKAAHHTLAAALRLLTLSDIVPTRQQLAGDLLNVWYDDFRSKMMLKIADRRCTGVTDTWTDIN</sequence>
<dbReference type="Pfam" id="PF12697">
    <property type="entry name" value="Abhydrolase_6"/>
    <property type="match status" value="1"/>
</dbReference>
<dbReference type="OrthoDB" id="194865at2759"/>
<evidence type="ECO:0000256" key="2">
    <source>
        <dbReference type="ARBA" id="ARBA00022801"/>
    </source>
</evidence>
<feature type="non-terminal residue" evidence="4">
    <location>
        <position position="1"/>
    </location>
</feature>
<feature type="domain" description="AB hydrolase-1" evidence="3">
    <location>
        <begin position="51"/>
        <end position="284"/>
    </location>
</feature>
<organism evidence="4 5">
    <name type="scientific">Phytophthora cactorum</name>
    <dbReference type="NCBI Taxonomy" id="29920"/>
    <lineage>
        <taxon>Eukaryota</taxon>
        <taxon>Sar</taxon>
        <taxon>Stramenopiles</taxon>
        <taxon>Oomycota</taxon>
        <taxon>Peronosporomycetes</taxon>
        <taxon>Peronosporales</taxon>
        <taxon>Peronosporaceae</taxon>
        <taxon>Phytophthora</taxon>
    </lineage>
</organism>
<dbReference type="VEuPathDB" id="FungiDB:PC110_g14893"/>
<proteinExistence type="predicted"/>
<dbReference type="EMBL" id="JAENGZ010000549">
    <property type="protein sequence ID" value="KAG6957351.1"/>
    <property type="molecule type" value="Genomic_DNA"/>
</dbReference>
<accession>A0A8T1UC89</accession>
<evidence type="ECO:0000313" key="5">
    <source>
        <dbReference type="Proteomes" id="UP000688947"/>
    </source>
</evidence>
<dbReference type="Proteomes" id="UP000688947">
    <property type="component" value="Unassembled WGS sequence"/>
</dbReference>
<evidence type="ECO:0000259" key="3">
    <source>
        <dbReference type="Pfam" id="PF12697"/>
    </source>
</evidence>
<keyword evidence="1" id="KW-0719">Serine esterase</keyword>
<dbReference type="PANTHER" id="PTHR14189:SF0">
    <property type="entry name" value="PROTEIN PHOSPHATASE METHYLESTERASE 1"/>
    <property type="match status" value="1"/>
</dbReference>
<dbReference type="InterPro" id="IPR000073">
    <property type="entry name" value="AB_hydrolase_1"/>
</dbReference>
<dbReference type="VEuPathDB" id="FungiDB:PC110_g14894"/>
<name>A0A8T1UC89_9STRA</name>
<dbReference type="AlphaFoldDB" id="A0A8T1UC89"/>
<dbReference type="InterPro" id="IPR016812">
    <property type="entry name" value="PPase_methylesterase_euk"/>
</dbReference>
<reference evidence="4" key="1">
    <citation type="submission" date="2021-01" db="EMBL/GenBank/DDBJ databases">
        <title>Phytophthora aleatoria, a newly-described species from Pinus radiata is distinct from Phytophthora cactorum isolates based on comparative genomics.</title>
        <authorList>
            <person name="Mcdougal R."/>
            <person name="Panda P."/>
            <person name="Williams N."/>
            <person name="Studholme D.J."/>
        </authorList>
    </citation>
    <scope>NUCLEOTIDE SEQUENCE</scope>
    <source>
        <strain evidence="4">NZFS 3830</strain>
    </source>
</reference>
<dbReference type="PANTHER" id="PTHR14189">
    <property type="entry name" value="PROTEIN PHOSPHATASE METHYLESTERASE-1 RELATED"/>
    <property type="match status" value="1"/>
</dbReference>
<comment type="caution">
    <text evidence="4">The sequence shown here is derived from an EMBL/GenBank/DDBJ whole genome shotgun (WGS) entry which is preliminary data.</text>
</comment>
<dbReference type="GO" id="GO:0051723">
    <property type="term" value="F:protein methylesterase activity"/>
    <property type="evidence" value="ECO:0007669"/>
    <property type="project" value="InterPro"/>
</dbReference>
<evidence type="ECO:0000256" key="1">
    <source>
        <dbReference type="ARBA" id="ARBA00022487"/>
    </source>
</evidence>
<keyword evidence="2" id="KW-0378">Hydrolase</keyword>